<dbReference type="PROSITE" id="PS50889">
    <property type="entry name" value="S4"/>
    <property type="match status" value="1"/>
</dbReference>
<feature type="compositionally biased region" description="Basic and acidic residues" evidence="5">
    <location>
        <begin position="121"/>
        <end position="132"/>
    </location>
</feature>
<evidence type="ECO:0000256" key="1">
    <source>
        <dbReference type="ARBA" id="ARBA00008396"/>
    </source>
</evidence>
<dbReference type="Gene3D" id="3.10.290.10">
    <property type="entry name" value="RNA-binding S4 domain"/>
    <property type="match status" value="1"/>
</dbReference>
<gene>
    <name evidence="7" type="ORF">FOB48_07520</name>
</gene>
<name>A0ABX6A6H5_9MICO</name>
<reference evidence="7 8" key="1">
    <citation type="submission" date="2019-09" db="EMBL/GenBank/DDBJ databases">
        <title>FDA dAtabase for Regulatory Grade micrObial Sequences (FDA-ARGOS): Supporting development and validation of Infectious Disease Dx tests.</title>
        <authorList>
            <person name="Sciortino C."/>
            <person name="Tallon L."/>
            <person name="Sadzewicz L."/>
            <person name="Vavikolanu K."/>
            <person name="Mehta A."/>
            <person name="Aluvathingal J."/>
            <person name="Nadendla S."/>
            <person name="Nandy P."/>
            <person name="Geyer C."/>
            <person name="Yan Y."/>
            <person name="Sichtig H."/>
        </authorList>
    </citation>
    <scope>NUCLEOTIDE SEQUENCE [LARGE SCALE GENOMIC DNA]</scope>
    <source>
        <strain evidence="7 8">FDAARGOS_640</strain>
    </source>
</reference>
<keyword evidence="2 4" id="KW-0694">RNA-binding</keyword>
<protein>
    <submittedName>
        <fullName evidence="7">RNA-binding S4 domain-containing protein</fullName>
    </submittedName>
</protein>
<evidence type="ECO:0000259" key="6">
    <source>
        <dbReference type="SMART" id="SM00363"/>
    </source>
</evidence>
<dbReference type="SUPFAM" id="SSF55174">
    <property type="entry name" value="Alpha-L RNA-binding motif"/>
    <property type="match status" value="1"/>
</dbReference>
<dbReference type="InterPro" id="IPR002942">
    <property type="entry name" value="S4_RNA-bd"/>
</dbReference>
<dbReference type="Proteomes" id="UP000323865">
    <property type="component" value="Chromosome"/>
</dbReference>
<dbReference type="Pfam" id="PF01479">
    <property type="entry name" value="S4"/>
    <property type="match status" value="1"/>
</dbReference>
<dbReference type="InterPro" id="IPR036986">
    <property type="entry name" value="S4_RNA-bd_sf"/>
</dbReference>
<evidence type="ECO:0000256" key="4">
    <source>
        <dbReference type="PROSITE-ProRule" id="PRU00182"/>
    </source>
</evidence>
<accession>A0ABX6A6H5</accession>
<evidence type="ECO:0000256" key="3">
    <source>
        <dbReference type="ARBA" id="ARBA00023125"/>
    </source>
</evidence>
<evidence type="ECO:0000313" key="8">
    <source>
        <dbReference type="Proteomes" id="UP000323865"/>
    </source>
</evidence>
<keyword evidence="3" id="KW-0238">DNA-binding</keyword>
<comment type="similarity">
    <text evidence="1">Belongs to the HSP15 family.</text>
</comment>
<dbReference type="EMBL" id="CP044108">
    <property type="protein sequence ID" value="QEU12161.1"/>
    <property type="molecule type" value="Genomic_DNA"/>
</dbReference>
<evidence type="ECO:0000313" key="7">
    <source>
        <dbReference type="EMBL" id="QEU12161.1"/>
    </source>
</evidence>
<feature type="region of interest" description="Disordered" evidence="5">
    <location>
        <begin position="90"/>
        <end position="145"/>
    </location>
</feature>
<organism evidence="7 8">
    <name type="scientific">Dermabacter vaginalis</name>
    <dbReference type="NCBI Taxonomy" id="1630135"/>
    <lineage>
        <taxon>Bacteria</taxon>
        <taxon>Bacillati</taxon>
        <taxon>Actinomycetota</taxon>
        <taxon>Actinomycetes</taxon>
        <taxon>Micrococcales</taxon>
        <taxon>Dermabacteraceae</taxon>
        <taxon>Dermabacter</taxon>
    </lineage>
</organism>
<dbReference type="InterPro" id="IPR025708">
    <property type="entry name" value="HSP15"/>
</dbReference>
<evidence type="ECO:0000256" key="2">
    <source>
        <dbReference type="ARBA" id="ARBA00022884"/>
    </source>
</evidence>
<dbReference type="CDD" id="cd00165">
    <property type="entry name" value="S4"/>
    <property type="match status" value="1"/>
</dbReference>
<dbReference type="PIRSF" id="PIRSF016821">
    <property type="entry name" value="HSP15"/>
    <property type="match status" value="1"/>
</dbReference>
<sequence length="145" mass="16141">MKESQNADAGNGNVRLDSWLHAVRLFKTRSLASSAIKASHVRVDGEVVKPSFRLNIGSTVAVRHPGYTNEYVVKKLLAKRVGAPLAREAYTDISAPPPPQLFAAPPRRDRGAGRPTKKERRALDRLRGRESQNGRWRAIFDDNES</sequence>
<dbReference type="RefSeq" id="WP_150333395.1">
    <property type="nucleotide sequence ID" value="NZ_CP044108.1"/>
</dbReference>
<feature type="domain" description="RNA-binding S4" evidence="6">
    <location>
        <begin position="14"/>
        <end position="78"/>
    </location>
</feature>
<dbReference type="SMART" id="SM00363">
    <property type="entry name" value="S4"/>
    <property type="match status" value="1"/>
</dbReference>
<evidence type="ECO:0000256" key="5">
    <source>
        <dbReference type="SAM" id="MobiDB-lite"/>
    </source>
</evidence>
<keyword evidence="8" id="KW-1185">Reference proteome</keyword>
<proteinExistence type="inferred from homology"/>